<keyword evidence="7" id="KW-1185">Reference proteome</keyword>
<dbReference type="PRINTS" id="PR00007">
    <property type="entry name" value="COMPLEMNTC1Q"/>
</dbReference>
<dbReference type="InterPro" id="IPR001073">
    <property type="entry name" value="C1q_dom"/>
</dbReference>
<evidence type="ECO:0000256" key="4">
    <source>
        <dbReference type="SAM" id="SignalP"/>
    </source>
</evidence>
<feature type="domain" description="C1q" evidence="5">
    <location>
        <begin position="67"/>
        <end position="202"/>
    </location>
</feature>
<dbReference type="Pfam" id="PF00386">
    <property type="entry name" value="C1q"/>
    <property type="match status" value="1"/>
</dbReference>
<name>A0A484CPE3_PERFV</name>
<dbReference type="SMART" id="SM00110">
    <property type="entry name" value="C1Q"/>
    <property type="match status" value="1"/>
</dbReference>
<proteinExistence type="predicted"/>
<evidence type="ECO:0000259" key="5">
    <source>
        <dbReference type="PROSITE" id="PS50871"/>
    </source>
</evidence>
<keyword evidence="2" id="KW-0964">Secreted</keyword>
<dbReference type="Proteomes" id="UP000295070">
    <property type="component" value="Chromosome 13"/>
</dbReference>
<dbReference type="PANTHER" id="PTHR22923:SF102">
    <property type="entry name" value="CEREBELLIN 13-RELATED"/>
    <property type="match status" value="1"/>
</dbReference>
<dbReference type="AlphaFoldDB" id="A0A484CPE3"/>
<reference evidence="6 7" key="1">
    <citation type="submission" date="2019-01" db="EMBL/GenBank/DDBJ databases">
        <title>A chromosome-scale genome assembly of the yellow perch, Perca flavescens.</title>
        <authorList>
            <person name="Feron R."/>
            <person name="Morvezen R."/>
            <person name="Bestin A."/>
            <person name="Haffray P."/>
            <person name="Klopp C."/>
            <person name="Zahm M."/>
            <person name="Cabau C."/>
            <person name="Roques C."/>
            <person name="Donnadieu C."/>
            <person name="Bouchez O."/>
            <person name="Christie M."/>
            <person name="Larson W."/>
            <person name="Guiguen Y."/>
        </authorList>
    </citation>
    <scope>NUCLEOTIDE SEQUENCE [LARGE SCALE GENOMIC DNA]</scope>
    <source>
        <strain evidence="6">YP-PL-M2</strain>
        <tissue evidence="6">Blood</tissue>
    </source>
</reference>
<protein>
    <recommendedName>
        <fullName evidence="5">C1q domain-containing protein</fullName>
    </recommendedName>
</protein>
<evidence type="ECO:0000256" key="1">
    <source>
        <dbReference type="ARBA" id="ARBA00004613"/>
    </source>
</evidence>
<accession>A0A484CPE3</accession>
<evidence type="ECO:0000313" key="6">
    <source>
        <dbReference type="EMBL" id="TDH05316.1"/>
    </source>
</evidence>
<sequence length="202" mass="21890">MKISVSFTFLLLVSAVPTSDSVDSAPDIYAELREITASLAQLKADMTLQTQGQAGLKAEVDTLKQQLKVRQVAFSAALLSEGQSVTIGPYPTDTPLIFKNVRTNIGNAYNPTTGIFTAPVRGAYHFEWWLAVNVDIARAAGAVLFKNSEKIFMSWGQHGVSNGATLLLEVGDNVFMRLVGNTVVIDNNDHGTTFSGFMLFPM</sequence>
<dbReference type="GO" id="GO:0005576">
    <property type="term" value="C:extracellular region"/>
    <property type="evidence" value="ECO:0007669"/>
    <property type="project" value="UniProtKB-SubCell"/>
</dbReference>
<dbReference type="EMBL" id="SCKG01000013">
    <property type="protein sequence ID" value="TDH05316.1"/>
    <property type="molecule type" value="Genomic_DNA"/>
</dbReference>
<dbReference type="PROSITE" id="PS50871">
    <property type="entry name" value="C1Q"/>
    <property type="match status" value="1"/>
</dbReference>
<gene>
    <name evidence="6" type="ORF">EPR50_G00143520</name>
</gene>
<comment type="caution">
    <text evidence="6">The sequence shown here is derived from an EMBL/GenBank/DDBJ whole genome shotgun (WGS) entry which is preliminary data.</text>
</comment>
<dbReference type="InterPro" id="IPR050822">
    <property type="entry name" value="Cerebellin_Synaptic_Org"/>
</dbReference>
<evidence type="ECO:0000256" key="2">
    <source>
        <dbReference type="ARBA" id="ARBA00022525"/>
    </source>
</evidence>
<dbReference type="PANTHER" id="PTHR22923">
    <property type="entry name" value="CEREBELLIN-RELATED"/>
    <property type="match status" value="1"/>
</dbReference>
<evidence type="ECO:0000313" key="7">
    <source>
        <dbReference type="Proteomes" id="UP000295070"/>
    </source>
</evidence>
<feature type="signal peptide" evidence="4">
    <location>
        <begin position="1"/>
        <end position="15"/>
    </location>
</feature>
<organism evidence="6 7">
    <name type="scientific">Perca flavescens</name>
    <name type="common">American yellow perch</name>
    <name type="synonym">Morone flavescens</name>
    <dbReference type="NCBI Taxonomy" id="8167"/>
    <lineage>
        <taxon>Eukaryota</taxon>
        <taxon>Metazoa</taxon>
        <taxon>Chordata</taxon>
        <taxon>Craniata</taxon>
        <taxon>Vertebrata</taxon>
        <taxon>Euteleostomi</taxon>
        <taxon>Actinopterygii</taxon>
        <taxon>Neopterygii</taxon>
        <taxon>Teleostei</taxon>
        <taxon>Neoteleostei</taxon>
        <taxon>Acanthomorphata</taxon>
        <taxon>Eupercaria</taxon>
        <taxon>Perciformes</taxon>
        <taxon>Percoidei</taxon>
        <taxon>Percidae</taxon>
        <taxon>Percinae</taxon>
        <taxon>Perca</taxon>
    </lineage>
</organism>
<dbReference type="SUPFAM" id="SSF49842">
    <property type="entry name" value="TNF-like"/>
    <property type="match status" value="1"/>
</dbReference>
<evidence type="ECO:0000256" key="3">
    <source>
        <dbReference type="ARBA" id="ARBA00022729"/>
    </source>
</evidence>
<dbReference type="InterPro" id="IPR008983">
    <property type="entry name" value="Tumour_necrosis_fac-like_dom"/>
</dbReference>
<dbReference type="STRING" id="8167.A0A484CPE3"/>
<dbReference type="Gene3D" id="2.60.120.40">
    <property type="match status" value="1"/>
</dbReference>
<feature type="chain" id="PRO_5019780224" description="C1q domain-containing protein" evidence="4">
    <location>
        <begin position="16"/>
        <end position="202"/>
    </location>
</feature>
<comment type="subcellular location">
    <subcellularLocation>
        <location evidence="1">Secreted</location>
    </subcellularLocation>
</comment>
<keyword evidence="3 4" id="KW-0732">Signal</keyword>